<organism evidence="1 2">
    <name type="scientific">Castanea mollissima</name>
    <name type="common">Chinese chestnut</name>
    <dbReference type="NCBI Taxonomy" id="60419"/>
    <lineage>
        <taxon>Eukaryota</taxon>
        <taxon>Viridiplantae</taxon>
        <taxon>Streptophyta</taxon>
        <taxon>Embryophyta</taxon>
        <taxon>Tracheophyta</taxon>
        <taxon>Spermatophyta</taxon>
        <taxon>Magnoliopsida</taxon>
        <taxon>eudicotyledons</taxon>
        <taxon>Gunneridae</taxon>
        <taxon>Pentapetalae</taxon>
        <taxon>rosids</taxon>
        <taxon>fabids</taxon>
        <taxon>Fagales</taxon>
        <taxon>Fagaceae</taxon>
        <taxon>Castanea</taxon>
    </lineage>
</organism>
<comment type="caution">
    <text evidence="1">The sequence shown here is derived from an EMBL/GenBank/DDBJ whole genome shotgun (WGS) entry which is preliminary data.</text>
</comment>
<dbReference type="AlphaFoldDB" id="A0A8J4RQ42"/>
<keyword evidence="2" id="KW-1185">Reference proteome</keyword>
<dbReference type="Proteomes" id="UP000737018">
    <property type="component" value="Unassembled WGS sequence"/>
</dbReference>
<sequence>MLRSLRRGPVYAMQAKVNMQGLTNLRPAVEGGWSESSLDFKIKCKNCEERTALITFMRQLSPPALISNRNITLLYLAIDGMAPIDGPLEFDFPLIANTMVRFILYQDTFTKYSDTNRQSMDPVFYGVASSAANSAYGAAQEALVEAALKARNMGFHCVLFLSNRFSNFE</sequence>
<evidence type="ECO:0000313" key="1">
    <source>
        <dbReference type="EMBL" id="KAF3974100.1"/>
    </source>
</evidence>
<evidence type="ECO:0000313" key="2">
    <source>
        <dbReference type="Proteomes" id="UP000737018"/>
    </source>
</evidence>
<proteinExistence type="predicted"/>
<reference evidence="1" key="1">
    <citation type="submission" date="2020-03" db="EMBL/GenBank/DDBJ databases">
        <title>Castanea mollissima Vanexum genome sequencing.</title>
        <authorList>
            <person name="Staton M."/>
        </authorList>
    </citation>
    <scope>NUCLEOTIDE SEQUENCE</scope>
    <source>
        <tissue evidence="1">Leaf</tissue>
    </source>
</reference>
<accession>A0A8J4RQ42</accession>
<dbReference type="EMBL" id="JRKL02000184">
    <property type="protein sequence ID" value="KAF3974100.1"/>
    <property type="molecule type" value="Genomic_DNA"/>
</dbReference>
<name>A0A8J4RQ42_9ROSI</name>
<gene>
    <name evidence="1" type="ORF">CMV_002554</name>
</gene>
<protein>
    <submittedName>
        <fullName evidence="1">Uncharacterized protein</fullName>
    </submittedName>
</protein>